<organism evidence="2 3">
    <name type="scientific">Durusdinium trenchii</name>
    <dbReference type="NCBI Taxonomy" id="1381693"/>
    <lineage>
        <taxon>Eukaryota</taxon>
        <taxon>Sar</taxon>
        <taxon>Alveolata</taxon>
        <taxon>Dinophyceae</taxon>
        <taxon>Suessiales</taxon>
        <taxon>Symbiodiniaceae</taxon>
        <taxon>Durusdinium</taxon>
    </lineage>
</organism>
<protein>
    <submittedName>
        <fullName evidence="2">Protein MEI2-like 5</fullName>
    </submittedName>
</protein>
<name>A0ABP0PX22_9DINO</name>
<keyword evidence="3" id="KW-1185">Reference proteome</keyword>
<comment type="caution">
    <text evidence="2">The sequence shown here is derived from an EMBL/GenBank/DDBJ whole genome shotgun (WGS) entry which is preliminary data.</text>
</comment>
<proteinExistence type="predicted"/>
<feature type="region of interest" description="Disordered" evidence="1">
    <location>
        <begin position="283"/>
        <end position="316"/>
    </location>
</feature>
<dbReference type="EMBL" id="CAXAMM010038740">
    <property type="protein sequence ID" value="CAK9080563.1"/>
    <property type="molecule type" value="Genomic_DNA"/>
</dbReference>
<feature type="compositionally biased region" description="Basic and acidic residues" evidence="1">
    <location>
        <begin position="1"/>
        <end position="14"/>
    </location>
</feature>
<evidence type="ECO:0000313" key="3">
    <source>
        <dbReference type="Proteomes" id="UP001642464"/>
    </source>
</evidence>
<reference evidence="2 3" key="1">
    <citation type="submission" date="2024-02" db="EMBL/GenBank/DDBJ databases">
        <authorList>
            <person name="Chen Y."/>
            <person name="Shah S."/>
            <person name="Dougan E. K."/>
            <person name="Thang M."/>
            <person name="Chan C."/>
        </authorList>
    </citation>
    <scope>NUCLEOTIDE SEQUENCE [LARGE SCALE GENOMIC DNA]</scope>
</reference>
<sequence>MADRRKLRQAQRERLRNHHAGVALQGRPQSRTSSSSVADVAALELPTSEAQALKLRALRVDLEARGLVGGLTLEEQAALEPVEASAEKLPVQLKRPDEAAPARGAVGELLTAPGDVACLPPNLARGLLPNESLAQAVPTMSPGIPWQLQAPSSSVAGYGQLWAEIGERNRAEPPVAPLQTSYESVLTQTVGPAALDVAAYCSIKDFGMEMAERGTYSNQSREVPLPPGRPDYGRQLAKVELPPDNVWGWQAQMQAKRRLDAGHTFDTFVLATQPTASPTAMVCKEDDQPQGIPTPPGCPRDQPEDTRGDDPNAVPDDWDVVMSILKPSLGSMLAGATQELLTACAVAETPSDEGWDILPAKSLAPHVYRSRQKRPPSQQRSSWFKNMKAAKEEKKRKRQSADKWSSEQSDAGWQSSNSWGNRMGWKQKSWWSDDEEQQDDEEDDAEWWMTRWGRGAKIHDLGVMISAMTIMIGVKGLALSAGLSGL</sequence>
<accession>A0ABP0PX22</accession>
<dbReference type="Proteomes" id="UP001642464">
    <property type="component" value="Unassembled WGS sequence"/>
</dbReference>
<gene>
    <name evidence="2" type="ORF">SCF082_LOCUS38393</name>
</gene>
<feature type="region of interest" description="Disordered" evidence="1">
    <location>
        <begin position="366"/>
        <end position="421"/>
    </location>
</feature>
<feature type="compositionally biased region" description="Basic and acidic residues" evidence="1">
    <location>
        <begin position="389"/>
        <end position="405"/>
    </location>
</feature>
<evidence type="ECO:0000313" key="2">
    <source>
        <dbReference type="EMBL" id="CAK9080563.1"/>
    </source>
</evidence>
<feature type="region of interest" description="Disordered" evidence="1">
    <location>
        <begin position="1"/>
        <end position="35"/>
    </location>
</feature>
<feature type="compositionally biased region" description="Basic and acidic residues" evidence="1">
    <location>
        <begin position="301"/>
        <end position="310"/>
    </location>
</feature>
<feature type="compositionally biased region" description="Polar residues" evidence="1">
    <location>
        <begin position="406"/>
        <end position="420"/>
    </location>
</feature>
<evidence type="ECO:0000256" key="1">
    <source>
        <dbReference type="SAM" id="MobiDB-lite"/>
    </source>
</evidence>